<name>A0A1D5APF3_9VIRU</name>
<reference evidence="2" key="1">
    <citation type="journal article" date="2016" name="PLoS ONE">
        <title>Analysis of Genetic Variation across the Encapsidated Genome of Microplitis demolitor Bracovirus in Parasitoid Wasps.</title>
        <authorList>
            <person name="Burke G.R."/>
        </authorList>
    </citation>
    <scope>NUCLEOTIDE SEQUENCE</scope>
    <source>
        <strain evidence="2">UGA</strain>
    </source>
</reference>
<evidence type="ECO:0000313" key="2">
    <source>
        <dbReference type="EMBL" id="AOH69095.1"/>
    </source>
</evidence>
<dbReference type="EMBL" id="KX223709">
    <property type="protein sequence ID" value="AOH69095.1"/>
    <property type="molecule type" value="Genomic_DNA"/>
</dbReference>
<sequence>MADNRKPSSQQPMTGLMKAFRKLSPTKRQYVEITQSNSSISSSCSSSKNYDSSSGRYTPLSDEGRSSARASTSTQAQKPASSQQKGGTSSREDEQKLLRKLHTTFGEASNLLNEYVDMRSRKK</sequence>
<feature type="compositionally biased region" description="Low complexity" evidence="1">
    <location>
        <begin position="67"/>
        <end position="77"/>
    </location>
</feature>
<gene>
    <name evidence="2" type="ORF">A6F54_20</name>
</gene>
<organism evidence="2">
    <name type="scientific">Microplitis mediator bracovirus</name>
    <dbReference type="NCBI Taxonomy" id="1836595"/>
    <lineage>
        <taxon>Viruses</taxon>
        <taxon>Viruses incertae sedis</taxon>
        <taxon>Polydnaviriformidae</taxon>
        <taxon>Bracoviriform</taxon>
    </lineage>
</organism>
<evidence type="ECO:0008006" key="3">
    <source>
        <dbReference type="Google" id="ProtNLM"/>
    </source>
</evidence>
<protein>
    <recommendedName>
        <fullName evidence="3">Ser-rich protein</fullName>
    </recommendedName>
</protein>
<feature type="region of interest" description="Disordered" evidence="1">
    <location>
        <begin position="1"/>
        <end position="97"/>
    </location>
</feature>
<proteinExistence type="predicted"/>
<accession>A0A1D5APF3</accession>
<feature type="compositionally biased region" description="Polar residues" evidence="1">
    <location>
        <begin position="78"/>
        <end position="89"/>
    </location>
</feature>
<feature type="compositionally biased region" description="Low complexity" evidence="1">
    <location>
        <begin position="36"/>
        <end position="54"/>
    </location>
</feature>
<evidence type="ECO:0000256" key="1">
    <source>
        <dbReference type="SAM" id="MobiDB-lite"/>
    </source>
</evidence>